<dbReference type="AlphaFoldDB" id="A0A139KRA2"/>
<reference evidence="1 3" key="1">
    <citation type="submission" date="2018-08" db="EMBL/GenBank/DDBJ databases">
        <title>A genome reference for cultivated species of the human gut microbiota.</title>
        <authorList>
            <person name="Zou Y."/>
            <person name="Xue W."/>
            <person name="Luo G."/>
        </authorList>
    </citation>
    <scope>NUCLEOTIDE SEQUENCE [LARGE SCALE GENOMIC DNA]</scope>
    <source>
        <strain evidence="1 3">AF37-12</strain>
    </source>
</reference>
<dbReference type="EMBL" id="CP083685">
    <property type="protein sequence ID" value="UYU90240.1"/>
    <property type="molecule type" value="Genomic_DNA"/>
</dbReference>
<gene>
    <name evidence="1" type="ORF">DW011_05400</name>
    <name evidence="2" type="ORF">KQP74_20230</name>
</gene>
<dbReference type="EMBL" id="QROV01000005">
    <property type="protein sequence ID" value="RHL62294.1"/>
    <property type="molecule type" value="Genomic_DNA"/>
</dbReference>
<sequence length="175" mass="20120">MSIKNLFQQESESVTDQAVKIPFEFTNRDSIPKGKDPGNCIVIKPVTVRTWFRIRPFLLEVEKEDLDKMIVKDGELNADFPELMNKYGGLLFDIVCLGIHNKPSDPPEWFKNALADNTTWEDIRILFNAIIYRIGYHPFCTSITMLRNVSPLRETEIIAAQKNLQSWKDATKADS</sequence>
<organism evidence="1 3">
    <name type="scientific">Bacteroides thetaiotaomicron</name>
    <dbReference type="NCBI Taxonomy" id="818"/>
    <lineage>
        <taxon>Bacteria</taxon>
        <taxon>Pseudomonadati</taxon>
        <taxon>Bacteroidota</taxon>
        <taxon>Bacteroidia</taxon>
        <taxon>Bacteroidales</taxon>
        <taxon>Bacteroidaceae</taxon>
        <taxon>Bacteroides</taxon>
    </lineage>
</organism>
<dbReference type="GeneID" id="69590375"/>
<proteinExistence type="predicted"/>
<name>A0A139KRA2_BACT4</name>
<evidence type="ECO:0000313" key="3">
    <source>
        <dbReference type="Proteomes" id="UP000283616"/>
    </source>
</evidence>
<evidence type="ECO:0000313" key="2">
    <source>
        <dbReference type="EMBL" id="UYU90240.1"/>
    </source>
</evidence>
<reference evidence="2" key="2">
    <citation type="submission" date="2021-06" db="EMBL/GenBank/DDBJ databases">
        <title>Interrogation of the integrated mobile genetic elements in gut-associated Bacteroides with a consensus prediction approach.</title>
        <authorList>
            <person name="Campbell D.E."/>
            <person name="Leigh J.R."/>
            <person name="Kim T."/>
            <person name="England W."/>
            <person name="Whitaker R.J."/>
            <person name="Degnan P.H."/>
        </authorList>
    </citation>
    <scope>NUCLEOTIDE SEQUENCE</scope>
    <source>
        <strain evidence="2">VPI-3443</strain>
    </source>
</reference>
<evidence type="ECO:0000313" key="1">
    <source>
        <dbReference type="EMBL" id="RHL62294.1"/>
    </source>
</evidence>
<dbReference type="Proteomes" id="UP001162960">
    <property type="component" value="Chromosome"/>
</dbReference>
<accession>A0A139KRA2</accession>
<protein>
    <submittedName>
        <fullName evidence="1">Uncharacterized protein</fullName>
    </submittedName>
</protein>
<dbReference type="Proteomes" id="UP000283616">
    <property type="component" value="Unassembled WGS sequence"/>
</dbReference>
<dbReference type="RefSeq" id="WP_055228795.1">
    <property type="nucleotide sequence ID" value="NZ_CP083685.1"/>
</dbReference>